<evidence type="ECO:0000256" key="28">
    <source>
        <dbReference type="ARBA" id="ARBA00023136"/>
    </source>
</evidence>
<evidence type="ECO:0000259" key="50">
    <source>
        <dbReference type="PROSITE" id="PS50003"/>
    </source>
</evidence>
<evidence type="ECO:0000256" key="10">
    <source>
        <dbReference type="ARBA" id="ARBA00022443"/>
    </source>
</evidence>
<evidence type="ECO:0000256" key="21">
    <source>
        <dbReference type="ARBA" id="ARBA00022840"/>
    </source>
</evidence>
<keyword evidence="27" id="KW-0446">Lipid-binding</keyword>
<dbReference type="GO" id="GO:0055037">
    <property type="term" value="C:recycling endosome"/>
    <property type="evidence" value="ECO:0007669"/>
    <property type="project" value="UniProtKB-SubCell"/>
</dbReference>
<dbReference type="Pfam" id="PF23289">
    <property type="entry name" value="Spectrin_5"/>
    <property type="match status" value="1"/>
</dbReference>
<dbReference type="Pfam" id="PF00122">
    <property type="entry name" value="E1-E2_ATPase"/>
    <property type="match status" value="1"/>
</dbReference>
<evidence type="ECO:0000313" key="53">
    <source>
        <dbReference type="EMBL" id="ERE90268.1"/>
    </source>
</evidence>
<dbReference type="PROSITE" id="PS00741">
    <property type="entry name" value="DH_1"/>
    <property type="match status" value="1"/>
</dbReference>
<dbReference type="SUPFAM" id="SSF46966">
    <property type="entry name" value="Spectrin repeat"/>
    <property type="match status" value="1"/>
</dbReference>
<dbReference type="GO" id="GO:0005789">
    <property type="term" value="C:endoplasmic reticulum membrane"/>
    <property type="evidence" value="ECO:0007669"/>
    <property type="project" value="UniProtKB-SubCell"/>
</dbReference>
<feature type="binding site" evidence="44">
    <location>
        <position position="689"/>
    </location>
    <ligand>
        <name>ATP</name>
        <dbReference type="ChEBI" id="CHEBI:30616"/>
    </ligand>
</feature>
<dbReference type="SUPFAM" id="SSF81653">
    <property type="entry name" value="Calcium ATPase, transduction domain A"/>
    <property type="match status" value="1"/>
</dbReference>
<feature type="compositionally biased region" description="Low complexity" evidence="47">
    <location>
        <begin position="2187"/>
        <end position="2199"/>
    </location>
</feature>
<comment type="similarity">
    <text evidence="31">Belongs to the MCF2 family.</text>
</comment>
<dbReference type="PANTHER" id="PTHR24092">
    <property type="entry name" value="PROBABLE PHOSPHOLIPID-TRANSPORTING ATPASE"/>
    <property type="match status" value="1"/>
</dbReference>
<dbReference type="Pfam" id="PF13716">
    <property type="entry name" value="CRAL_TRIO_2"/>
    <property type="match status" value="1"/>
</dbReference>
<dbReference type="InterPro" id="IPR023298">
    <property type="entry name" value="ATPase_P-typ_TM_dom_sf"/>
</dbReference>
<evidence type="ECO:0000256" key="23">
    <source>
        <dbReference type="ARBA" id="ARBA00022967"/>
    </source>
</evidence>
<evidence type="ECO:0000256" key="18">
    <source>
        <dbReference type="ARBA" id="ARBA00022741"/>
    </source>
</evidence>
<evidence type="ECO:0000313" key="54">
    <source>
        <dbReference type="Proteomes" id="UP000030759"/>
    </source>
</evidence>
<feature type="transmembrane region" description="Helical" evidence="48">
    <location>
        <begin position="968"/>
        <end position="990"/>
    </location>
</feature>
<evidence type="ECO:0000256" key="45">
    <source>
        <dbReference type="PIRSR" id="PIRSR606539-3"/>
    </source>
</evidence>
<feature type="binding site" evidence="44">
    <location>
        <position position="691"/>
    </location>
    <ligand>
        <name>ATP</name>
        <dbReference type="ChEBI" id="CHEBI:30616"/>
    </ligand>
</feature>
<dbReference type="EC" id="7.6.2.1" evidence="9"/>
<evidence type="ECO:0000259" key="52">
    <source>
        <dbReference type="PROSITE" id="PS50191"/>
    </source>
</evidence>
<feature type="region of interest" description="Disordered" evidence="47">
    <location>
        <begin position="2177"/>
        <end position="2336"/>
    </location>
</feature>
<dbReference type="InterPro" id="IPR002017">
    <property type="entry name" value="Spectrin_repeat"/>
</dbReference>
<evidence type="ECO:0000256" key="5">
    <source>
        <dbReference type="ARBA" id="ARBA00004477"/>
    </source>
</evidence>
<feature type="compositionally biased region" description="Low complexity" evidence="47">
    <location>
        <begin position="1804"/>
        <end position="1818"/>
    </location>
</feature>
<evidence type="ECO:0000259" key="49">
    <source>
        <dbReference type="PROSITE" id="PS50002"/>
    </source>
</evidence>
<dbReference type="Pfam" id="PF16209">
    <property type="entry name" value="PhoLip_ATPase_N"/>
    <property type="match status" value="1"/>
</dbReference>
<dbReference type="GO" id="GO:0035556">
    <property type="term" value="P:intracellular signal transduction"/>
    <property type="evidence" value="ECO:0007669"/>
    <property type="project" value="InterPro"/>
</dbReference>
<feature type="transmembrane region" description="Helical" evidence="48">
    <location>
        <begin position="69"/>
        <end position="87"/>
    </location>
</feature>
<dbReference type="SUPFAM" id="SSF81660">
    <property type="entry name" value="Metal cation-transporting ATPase, ATP-binding domain N"/>
    <property type="match status" value="1"/>
</dbReference>
<feature type="binding site" evidence="44">
    <location>
        <position position="415"/>
    </location>
    <ligand>
        <name>ATP</name>
        <dbReference type="ChEBI" id="CHEBI:30616"/>
    </ligand>
</feature>
<dbReference type="CDD" id="cd00176">
    <property type="entry name" value="SPEC"/>
    <property type="match status" value="1"/>
</dbReference>
<dbReference type="SFLD" id="SFLDS00003">
    <property type="entry name" value="Haloacid_Dehalogenase"/>
    <property type="match status" value="1"/>
</dbReference>
<dbReference type="SUPFAM" id="SSF50044">
    <property type="entry name" value="SH3-domain"/>
    <property type="match status" value="1"/>
</dbReference>
<keyword evidence="24 48" id="KW-1133">Transmembrane helix</keyword>
<dbReference type="CDD" id="cd00170">
    <property type="entry name" value="SEC14"/>
    <property type="match status" value="1"/>
</dbReference>
<feature type="domain" description="SH3" evidence="49">
    <location>
        <begin position="2332"/>
        <end position="2393"/>
    </location>
</feature>
<dbReference type="Gene3D" id="2.30.29.30">
    <property type="entry name" value="Pleckstrin-homology domain (PH domain)/Phosphotyrosine-binding domain (PTB)"/>
    <property type="match status" value="1"/>
</dbReference>
<evidence type="ECO:0000256" key="6">
    <source>
        <dbReference type="ARBA" id="ARBA00004496"/>
    </source>
</evidence>
<evidence type="ECO:0000256" key="38">
    <source>
        <dbReference type="ARBA" id="ARBA00077102"/>
    </source>
</evidence>
<feature type="compositionally biased region" description="Polar residues" evidence="47">
    <location>
        <begin position="2240"/>
        <end position="2249"/>
    </location>
</feature>
<dbReference type="InterPro" id="IPR035532">
    <property type="entry name" value="DBS_SH3"/>
</dbReference>
<feature type="transmembrane region" description="Helical" evidence="48">
    <location>
        <begin position="349"/>
        <end position="368"/>
    </location>
</feature>
<feature type="domain" description="DH" evidence="51">
    <location>
        <begin position="1853"/>
        <end position="2033"/>
    </location>
</feature>
<keyword evidence="13" id="KW-0963">Cytoplasm</keyword>
<dbReference type="InterPro" id="IPR008250">
    <property type="entry name" value="ATPase_P-typ_transduc_dom_A_sf"/>
</dbReference>
<feature type="binding site" evidence="44">
    <location>
        <position position="832"/>
    </location>
    <ligand>
        <name>ATP</name>
        <dbReference type="ChEBI" id="CHEBI:30616"/>
    </ligand>
</feature>
<dbReference type="InterPro" id="IPR035899">
    <property type="entry name" value="DBL_dom_sf"/>
</dbReference>
<dbReference type="InterPro" id="IPR001757">
    <property type="entry name" value="P_typ_ATPase"/>
</dbReference>
<feature type="active site" description="4-aspartylphosphate intermediate" evidence="43">
    <location>
        <position position="414"/>
    </location>
</feature>
<keyword evidence="21 44" id="KW-0067">ATP-binding</keyword>
<dbReference type="NCBIfam" id="TIGR01494">
    <property type="entry name" value="ATPase_P-type"/>
    <property type="match status" value="2"/>
</dbReference>
<dbReference type="InterPro" id="IPR001331">
    <property type="entry name" value="GDS_CDC24_CS"/>
</dbReference>
<keyword evidence="11" id="KW-0813">Transport</keyword>
<dbReference type="InterPro" id="IPR018303">
    <property type="entry name" value="ATPase_P-typ_P_site"/>
</dbReference>
<dbReference type="PROSITE" id="PS50191">
    <property type="entry name" value="CRAL_TRIO"/>
    <property type="match status" value="1"/>
</dbReference>
<dbReference type="EMBL" id="KE664131">
    <property type="protein sequence ID" value="ERE90268.1"/>
    <property type="molecule type" value="Genomic_DNA"/>
</dbReference>
<evidence type="ECO:0000256" key="25">
    <source>
        <dbReference type="ARBA" id="ARBA00023054"/>
    </source>
</evidence>
<dbReference type="NCBIfam" id="TIGR01652">
    <property type="entry name" value="ATPase-Plipid"/>
    <property type="match status" value="1"/>
</dbReference>
<evidence type="ECO:0000256" key="46">
    <source>
        <dbReference type="PROSITE-ProRule" id="PRU00192"/>
    </source>
</evidence>
<feature type="binding site" evidence="44">
    <location>
        <position position="414"/>
    </location>
    <ligand>
        <name>ATP</name>
        <dbReference type="ChEBI" id="CHEBI:30616"/>
    </ligand>
</feature>
<evidence type="ECO:0000256" key="31">
    <source>
        <dbReference type="ARBA" id="ARBA00049987"/>
    </source>
</evidence>
<evidence type="ECO:0000256" key="12">
    <source>
        <dbReference type="ARBA" id="ARBA00022475"/>
    </source>
</evidence>
<evidence type="ECO:0000256" key="2">
    <source>
        <dbReference type="ARBA" id="ARBA00004172"/>
    </source>
</evidence>
<dbReference type="GO" id="GO:0016887">
    <property type="term" value="F:ATP hydrolysis activity"/>
    <property type="evidence" value="ECO:0007669"/>
    <property type="project" value="InterPro"/>
</dbReference>
<feature type="binding site" evidence="44">
    <location>
        <position position="801"/>
    </location>
    <ligand>
        <name>ATP</name>
        <dbReference type="ChEBI" id="CHEBI:30616"/>
    </ligand>
</feature>
<dbReference type="InterPro" id="IPR032630">
    <property type="entry name" value="P_typ_ATPase_c"/>
</dbReference>
<evidence type="ECO:0000256" key="22">
    <source>
        <dbReference type="ARBA" id="ARBA00022842"/>
    </source>
</evidence>
<feature type="domain" description="PH" evidence="50">
    <location>
        <begin position="2051"/>
        <end position="2167"/>
    </location>
</feature>
<keyword evidence="22 45" id="KW-0460">Magnesium</keyword>
<dbReference type="FunFam" id="2.30.29.30:FF:000078">
    <property type="entry name" value="Guanine nucleotide exchange factor DBS"/>
    <property type="match status" value="1"/>
</dbReference>
<evidence type="ECO:0000256" key="29">
    <source>
        <dbReference type="ARBA" id="ARBA00034036"/>
    </source>
</evidence>
<evidence type="ECO:0000256" key="27">
    <source>
        <dbReference type="ARBA" id="ARBA00023121"/>
    </source>
</evidence>
<dbReference type="CDD" id="cd00160">
    <property type="entry name" value="RhoGEF"/>
    <property type="match status" value="1"/>
</dbReference>
<keyword evidence="14" id="KW-0597">Phosphoprotein</keyword>
<keyword evidence="20" id="KW-0256">Endoplasmic reticulum</keyword>
<feature type="transmembrane region" description="Helical" evidence="48">
    <location>
        <begin position="1002"/>
        <end position="1024"/>
    </location>
</feature>
<feature type="binding site" evidence="45">
    <location>
        <position position="828"/>
    </location>
    <ligand>
        <name>Mg(2+)</name>
        <dbReference type="ChEBI" id="CHEBI:18420"/>
    </ligand>
</feature>
<feature type="binding site" evidence="45">
    <location>
        <position position="414"/>
    </location>
    <ligand>
        <name>Mg(2+)</name>
        <dbReference type="ChEBI" id="CHEBI:18420"/>
    </ligand>
</feature>
<dbReference type="InterPro" id="IPR055251">
    <property type="entry name" value="SOS1_NGEF_PH"/>
</dbReference>
<feature type="binding site" evidence="44">
    <location>
        <position position="416"/>
    </location>
    <ligand>
        <name>ATP</name>
        <dbReference type="ChEBI" id="CHEBI:30616"/>
    </ligand>
</feature>
<dbReference type="SMART" id="SM00325">
    <property type="entry name" value="RhoGEF"/>
    <property type="match status" value="1"/>
</dbReference>
<feature type="binding site" evidence="44">
    <location>
        <position position="555"/>
    </location>
    <ligand>
        <name>ATP</name>
        <dbReference type="ChEBI" id="CHEBI:30616"/>
    </ligand>
</feature>
<comment type="subunit">
    <text evidence="35">Component of a P4-ATPase flippase complex which consists of a catalytic alpha subunit ATP11A and an accessory beta subunit TMEM30A.</text>
</comment>
<dbReference type="SMART" id="SM00326">
    <property type="entry name" value="SH3"/>
    <property type="match status" value="1"/>
</dbReference>
<dbReference type="InterPro" id="IPR018159">
    <property type="entry name" value="Spectrin/alpha-actinin"/>
</dbReference>
<dbReference type="Pfam" id="PF22697">
    <property type="entry name" value="SOS1_NGEF_PH"/>
    <property type="match status" value="1"/>
</dbReference>
<feature type="binding site" evidence="44">
    <location>
        <position position="609"/>
    </location>
    <ligand>
        <name>ATP</name>
        <dbReference type="ChEBI" id="CHEBI:30616"/>
    </ligand>
</feature>
<dbReference type="PROSITE" id="PS50002">
    <property type="entry name" value="SH3"/>
    <property type="match status" value="1"/>
</dbReference>
<dbReference type="InterPro" id="IPR006539">
    <property type="entry name" value="P-type_ATPase_IV"/>
</dbReference>
<feature type="region of interest" description="Disordered" evidence="47">
    <location>
        <begin position="2398"/>
        <end position="2432"/>
    </location>
</feature>
<feature type="binding site" evidence="44">
    <location>
        <position position="690"/>
    </location>
    <ligand>
        <name>ATP</name>
        <dbReference type="ChEBI" id="CHEBI:30616"/>
    </ligand>
</feature>
<dbReference type="InterPro" id="IPR044492">
    <property type="entry name" value="P_typ_ATPase_HD_dom"/>
</dbReference>
<evidence type="ECO:0000256" key="47">
    <source>
        <dbReference type="SAM" id="MobiDB-lite"/>
    </source>
</evidence>
<dbReference type="FunFam" id="3.40.1110.10:FF:000016">
    <property type="entry name" value="Phospholipid-transporting ATPase"/>
    <property type="match status" value="1"/>
</dbReference>
<evidence type="ECO:0000256" key="17">
    <source>
        <dbReference type="ARBA" id="ARBA00022723"/>
    </source>
</evidence>
<keyword evidence="25" id="KW-0175">Coiled coil</keyword>
<comment type="cofactor">
    <cofactor evidence="1 45">
        <name>Mg(2+)</name>
        <dbReference type="ChEBI" id="CHEBI:18420"/>
    </cofactor>
</comment>
<feature type="binding site" evidence="45">
    <location>
        <position position="416"/>
    </location>
    <ligand>
        <name>Mg(2+)</name>
        <dbReference type="ChEBI" id="CHEBI:18420"/>
    </ligand>
</feature>
<dbReference type="CDD" id="cd02073">
    <property type="entry name" value="P-type_ATPase_APLT_Dnf-like"/>
    <property type="match status" value="1"/>
</dbReference>
<evidence type="ECO:0000256" key="34">
    <source>
        <dbReference type="ARBA" id="ARBA00062285"/>
    </source>
</evidence>
<feature type="domain" description="CRAL-TRIO" evidence="52">
    <location>
        <begin position="1273"/>
        <end position="1445"/>
    </location>
</feature>
<dbReference type="CDD" id="cd11857">
    <property type="entry name" value="SH3_DBS"/>
    <property type="match status" value="1"/>
</dbReference>
<dbReference type="InterPro" id="IPR001849">
    <property type="entry name" value="PH_domain"/>
</dbReference>
<dbReference type="Gene3D" id="3.40.50.1000">
    <property type="entry name" value="HAD superfamily/HAD-like"/>
    <property type="match status" value="1"/>
</dbReference>
<evidence type="ECO:0000256" key="13">
    <source>
        <dbReference type="ARBA" id="ARBA00022490"/>
    </source>
</evidence>
<dbReference type="SMART" id="SM00233">
    <property type="entry name" value="PH"/>
    <property type="match status" value="1"/>
</dbReference>
<dbReference type="Pfam" id="PF16212">
    <property type="entry name" value="PhoLip_ATPase_C"/>
    <property type="match status" value="1"/>
</dbReference>
<reference evidence="54" key="1">
    <citation type="journal article" date="2013" name="Nat. Biotechnol.">
        <title>Chinese hamster genome sequenced from sorted chromosomes.</title>
        <authorList>
            <person name="Brinkrolf K."/>
            <person name="Rupp O."/>
            <person name="Laux H."/>
            <person name="Kollin F."/>
            <person name="Ernst W."/>
            <person name="Linke B."/>
            <person name="Kofler R."/>
            <person name="Romand S."/>
            <person name="Hesse F."/>
            <person name="Budach W.E."/>
            <person name="Galosy S."/>
            <person name="Muller D."/>
            <person name="Noll T."/>
            <person name="Wienberg J."/>
            <person name="Jostock T."/>
            <person name="Leonard M."/>
            <person name="Grillari J."/>
            <person name="Tauch A."/>
            <person name="Goesmann A."/>
            <person name="Helk B."/>
            <person name="Mott J.E."/>
            <person name="Puhler A."/>
            <person name="Borth N."/>
        </authorList>
    </citation>
    <scope>NUCLEOTIDE SEQUENCE [LARGE SCALE GENOMIC DNA]</scope>
    <source>
        <strain evidence="54">17A/GY</strain>
    </source>
</reference>
<dbReference type="InterPro" id="IPR056466">
    <property type="entry name" value="Spectrin_DBS"/>
</dbReference>
<evidence type="ECO:0000256" key="20">
    <source>
        <dbReference type="ARBA" id="ARBA00022824"/>
    </source>
</evidence>
<feature type="binding site" evidence="44">
    <location>
        <position position="831"/>
    </location>
    <ligand>
        <name>ATP</name>
        <dbReference type="ChEBI" id="CHEBI:30616"/>
    </ligand>
</feature>
<dbReference type="GO" id="GO:0005769">
    <property type="term" value="C:early endosome"/>
    <property type="evidence" value="ECO:0007669"/>
    <property type="project" value="UniProtKB-SubCell"/>
</dbReference>
<proteinExistence type="inferred from homology"/>
<dbReference type="GO" id="GO:0005524">
    <property type="term" value="F:ATP binding"/>
    <property type="evidence" value="ECO:0007669"/>
    <property type="project" value="UniProtKB-KW"/>
</dbReference>
<dbReference type="GO" id="GO:0045332">
    <property type="term" value="P:phospholipid translocation"/>
    <property type="evidence" value="ECO:0007669"/>
    <property type="project" value="TreeGrafter"/>
</dbReference>
<organism evidence="53 54">
    <name type="scientific">Cricetulus griseus</name>
    <name type="common">Chinese hamster</name>
    <name type="synonym">Cricetulus barabensis griseus</name>
    <dbReference type="NCBI Taxonomy" id="10029"/>
    <lineage>
        <taxon>Eukaryota</taxon>
        <taxon>Metazoa</taxon>
        <taxon>Chordata</taxon>
        <taxon>Craniata</taxon>
        <taxon>Vertebrata</taxon>
        <taxon>Euteleostomi</taxon>
        <taxon>Mammalia</taxon>
        <taxon>Eutheria</taxon>
        <taxon>Euarchontoglires</taxon>
        <taxon>Glires</taxon>
        <taxon>Rodentia</taxon>
        <taxon>Myomorpha</taxon>
        <taxon>Muroidea</taxon>
        <taxon>Cricetidae</taxon>
        <taxon>Cricetinae</taxon>
        <taxon>Cricetulus</taxon>
    </lineage>
</organism>
<keyword evidence="28 48" id="KW-0472">Membrane</keyword>
<feature type="transmembrane region" description="Helical" evidence="48">
    <location>
        <begin position="295"/>
        <end position="318"/>
    </location>
</feature>
<name>A0A061IQ20_CRIGR</name>
<feature type="compositionally biased region" description="Low complexity" evidence="47">
    <location>
        <begin position="2398"/>
        <end position="2407"/>
    </location>
</feature>
<feature type="binding site" evidence="44">
    <location>
        <position position="807"/>
    </location>
    <ligand>
        <name>ATP</name>
        <dbReference type="ChEBI" id="CHEBI:30616"/>
    </ligand>
</feature>
<comment type="subcellular location">
    <subcellularLocation>
        <location evidence="7">Cell membrane</location>
        <topology evidence="7">Multi-pass membrane protein</topology>
    </subcellularLocation>
    <subcellularLocation>
        <location evidence="4">Cell membrane</location>
        <topology evidence="4">Peripheral membrane protein</topology>
        <orientation evidence="4">Cytoplasmic side</orientation>
    </subcellularLocation>
    <subcellularLocation>
        <location evidence="6">Cytoplasm</location>
    </subcellularLocation>
    <subcellularLocation>
        <location evidence="3">Early endosome</location>
    </subcellularLocation>
    <subcellularLocation>
        <location evidence="5">Endoplasmic reticulum membrane</location>
        <topology evidence="5">Multi-pass membrane protein</topology>
    </subcellularLocation>
    <subcellularLocation>
        <location evidence="2">Recycling endosome</location>
    </subcellularLocation>
</comment>
<dbReference type="GO" id="GO:0000287">
    <property type="term" value="F:magnesium ion binding"/>
    <property type="evidence" value="ECO:0007669"/>
    <property type="project" value="InterPro"/>
</dbReference>
<dbReference type="SMART" id="SM00516">
    <property type="entry name" value="SEC14"/>
    <property type="match status" value="1"/>
</dbReference>
<keyword evidence="15" id="KW-0344">Guanine-nucleotide releasing factor</keyword>
<dbReference type="InterPro" id="IPR023299">
    <property type="entry name" value="ATPase_P-typ_cyto_dom_N"/>
</dbReference>
<evidence type="ECO:0000256" key="1">
    <source>
        <dbReference type="ARBA" id="ARBA00001946"/>
    </source>
</evidence>
<dbReference type="SUPFAM" id="SSF56784">
    <property type="entry name" value="HAD-like"/>
    <property type="match status" value="1"/>
</dbReference>
<keyword evidence="17 45" id="KW-0479">Metal-binding</keyword>
<dbReference type="PANTHER" id="PTHR24092:SF33">
    <property type="entry name" value="PHOSPHOLIPID-TRANSPORTING ATPASE IH"/>
    <property type="match status" value="1"/>
</dbReference>
<dbReference type="InterPro" id="IPR036865">
    <property type="entry name" value="CRAL-TRIO_dom_sf"/>
</dbReference>
<sequence>MDCSLLRTLVRRYCAGEENWVDSRTIYVGHKEPPPGAEAYIPQRYPDNRIVSSKYTFWNFIPKNLFEQFRRIANFYFLIIFLVQLIIDTPTSPVTSGLPLFFVITVTAIKQGYEDWLRHKADNAMNQCPVHFIQHGKLVRKQSRKLRVGDIVMVKEDETFPCDLIFLSSNRADGTCHVTTASLDGESSHKTHYAVQDTKGFHTEEDVDGLHATIECEQPQPDLYKFVGRINVYNDLNDPVVRPLGSENLLLRGATLKNTEKIFGVAIYTGMETKMALNYQSKSQKRSAVEKSMNTFLIVYLCILVSKALINTVLKYVWQSEPFRDEPWYNQKTESERQRNLFLRAFTDFLAFMVLFNYIIPVSMYVTVEMQKFLGSYFITWDEDMFDEEMGEGPLVNTSDLNEELGQVEYIFTDKTGTLTENNMAFKECCIEGHVYVPHVICNGQVLPDSSGIDMIDSSPGVSGREREELFFRAICLCHTVQVKDDDHGDDVDGPRKSPDSKSCVYISSSPDEVALVEGVQRLGFTYLRLKDNYMEILNRENDIERFELLEVLSFDSVRRRMSVIVKSTTGEIYLFCKGADSSIFPRVIEGKVDQVRSRVERNAVEGLRTLCVAYKRLEPEEYEDVCKLLQAAKVALQDREKKLAEAYEHIEKDLILLGATAVEDRLQEKAADTIEALQKAGIKVWVLTGDKMETASATCYACKLFRRSTQLLELTTKRLEEQSLHDVLFELSKTVLRCSGSLSRDSFSGLSTDMHDYGLIIDGAALSLIMKPREDGSSSGNYRELFLEICRNCSAVLCCRMAPLQKAQIVKLIKFSKEHPITLAIGDGANDVSMILEAHVGIGVIGKEGRQAARNSDYAIPKFKHLKKMLLVHGHFYYIRISELVQYFFYKNVCFIFPQFLYQFFCGFSQQTLYDTAYLTLYNISFTSLPILLYSLMEQHVGMEVLKRDPSLYRDIAKNALLRWRVFIYWTFLGVFDALVFFFGAYFMFENTTVTSNGQMFGNWTFGTLVFTVMVFTVTLKLALDTHYWTWINHFVIWGSLLFYVVFSLLWGGIIWPFLSYQRMYYVFIHMLSSGPAWLGITLLVTVSLLPDVLKKVLCRQLWPTATERTQNIQLRDRVSEFTPLASLQSWGAQSTRPLAAQCSSYSGRAVCSGWESEEYTVLPHTHPGLSHNTSLMPNCWCFILCKECGGSSPPSQEHNGASKEEADHQVDVSDGIRLVPDKAEEVATAPAPLVQRRTSFWGSVLLNRRMRFWLRNEEMALEEMVQRLNAVSKNTDEIMHQDIVPLCAADIQEQLKKRFAYLSGGRGQDGSPVITFPDYPAFSEIPDKEFQNVMTYLTSIPSLQDAGIGFILVIDRRQDKWTSVKASVLRIAASFPANLQLVLVLRPTGFFQRTLSDIAFKFNRDDFKMKVPVMMLSSVPELHGYIDKSQLTEDLGGTLDYCHSRWLCHRTAIESFALMVKQTAQMLQTFGTELAETELPNDVQSTSLVLSVHTEKKAKAKEDLQLALKEGNSILESLREPLAESTSHSVNQDQLDNQATVKRLLAQLNETEAAFDEFWAKHQQKLEQCLQLRHFEQGFREVKTTLDSMSQKIAAFTDVGNSLAHVQHLLKDLTSFEEKSSVAVDRARALSLEGQQLIENKHYAVDSIHPKCEELQHLCDHFATEITRRRGLLSKSLELHSLLEMSMKWCDEGIFLLASQPVDKCQSQDGAEAALQEIEKFLETGAENKIQELNKIYKDYECILNQDLLEHVQKVFQKQESTEEMFHRRQASLKKLAAKQTRPVQPVAPRPEALTKSPSPSPGSWRSSENSSSEGSALRRGPYRRAKSEMSETRQGRTSSTGEEEESLAILRRHVMNELLDTERAYVEELLCVLEGYAAEMDNPLMAHLISTGLQNKKNILFGNMEEIYHFHNRIFLRELESCIDCPELVGRCFLERMEEFQIYEKYCQNKPRSESLWRQCSDCPFFQECQKKLDHKLSLDSYLLKPVQRITKYQLLLKEMLKYSKNCEGAEDLQEALSSILGILKAVNDSMHLIAITGYDGNLSDLGKLLMQGSFSVWTDHKKGHTKVKELARFKPMQRHLFLHEKAVLFCKKREENGEGYEKAPSYSYKQSLNMTAVGITENVKGDAKKFEIWYNAREEVYIIQAPTPEIKAAWVNEIRKVLTSQLQACREASQHRALEQSHSLPLPTLSSTSPTKGNTRNVKKLEDRKTDPLSLEGYVSSSLPKPPEKGKDDAVPSSTSESSALSRKRFTLQGLANLKGQKASPTSPDKKAKRHEVKSDPTPFGLRGWSKTSHSLETPEEDGGWSSAEELVNSSDAEEDGGVGPKKLVPGKYTVVMDDEKEGPDTLAMRSGDMVEVVEEGAEGLWYVRDLTSSKEGWVPASSLSTLLGKSSSAQCLSSSDSSPGSAVLSNSSSCSEGYPTPFSELQG</sequence>
<dbReference type="SUPFAM" id="SSF81665">
    <property type="entry name" value="Calcium ATPase, transmembrane domain M"/>
    <property type="match status" value="1"/>
</dbReference>
<dbReference type="InterPro" id="IPR001251">
    <property type="entry name" value="CRAL-TRIO_dom"/>
</dbReference>
<keyword evidence="18 44" id="KW-0547">Nucleotide-binding</keyword>
<comment type="catalytic activity">
    <reaction evidence="29">
        <text>ATP + H2O + phospholipidSide 1 = ADP + phosphate + phospholipidSide 2.</text>
        <dbReference type="EC" id="7.6.2.1"/>
    </reaction>
</comment>
<evidence type="ECO:0000256" key="15">
    <source>
        <dbReference type="ARBA" id="ARBA00022658"/>
    </source>
</evidence>
<dbReference type="FunFam" id="2.30.30.40:FF:000198">
    <property type="entry name" value="Guanine nucleotide exchange factor DBS"/>
    <property type="match status" value="1"/>
</dbReference>
<dbReference type="Gene3D" id="1.20.900.10">
    <property type="entry name" value="Dbl homology (DH) domain"/>
    <property type="match status" value="1"/>
</dbReference>
<evidence type="ECO:0000256" key="3">
    <source>
        <dbReference type="ARBA" id="ARBA00004412"/>
    </source>
</evidence>
<evidence type="ECO:0000256" key="35">
    <source>
        <dbReference type="ARBA" id="ARBA00065117"/>
    </source>
</evidence>
<evidence type="ECO:0000256" key="26">
    <source>
        <dbReference type="ARBA" id="ARBA00023055"/>
    </source>
</evidence>
<dbReference type="Gene3D" id="1.20.58.60">
    <property type="match status" value="1"/>
</dbReference>
<dbReference type="FunFam" id="1.20.900.10:FF:000001">
    <property type="entry name" value="Guanine nucleotide exchange factor DBS"/>
    <property type="match status" value="1"/>
</dbReference>
<evidence type="ECO:0000256" key="33">
    <source>
        <dbReference type="ARBA" id="ARBA00057838"/>
    </source>
</evidence>
<dbReference type="GO" id="GO:0010831">
    <property type="term" value="P:positive regulation of myotube differentiation"/>
    <property type="evidence" value="ECO:0007669"/>
    <property type="project" value="UniProtKB-ARBA"/>
</dbReference>
<evidence type="ECO:0000256" key="16">
    <source>
        <dbReference type="ARBA" id="ARBA00022692"/>
    </source>
</evidence>
<dbReference type="CDD" id="cd01227">
    <property type="entry name" value="PH_Dbs"/>
    <property type="match status" value="1"/>
</dbReference>
<evidence type="ECO:0000256" key="24">
    <source>
        <dbReference type="ARBA" id="ARBA00022989"/>
    </source>
</evidence>
<evidence type="ECO:0000256" key="19">
    <source>
        <dbReference type="ARBA" id="ARBA00022753"/>
    </source>
</evidence>
<evidence type="ECO:0000259" key="51">
    <source>
        <dbReference type="PROSITE" id="PS50010"/>
    </source>
</evidence>
<dbReference type="SFLD" id="SFLDG00002">
    <property type="entry name" value="C1.7:_P-type_atpase_like"/>
    <property type="match status" value="1"/>
</dbReference>
<evidence type="ECO:0000256" key="44">
    <source>
        <dbReference type="PIRSR" id="PIRSR606539-2"/>
    </source>
</evidence>
<evidence type="ECO:0000256" key="43">
    <source>
        <dbReference type="PIRSR" id="PIRSR606539-1"/>
    </source>
</evidence>
<evidence type="ECO:0000256" key="41">
    <source>
        <dbReference type="ARBA" id="ARBA00081019"/>
    </source>
</evidence>
<protein>
    <recommendedName>
        <fullName evidence="36">Guanine nucleotide exchange factor DBS</fullName>
        <ecNumber evidence="9">7.6.2.1</ecNumber>
    </recommendedName>
    <alternativeName>
        <fullName evidence="39">ATPase IS</fullName>
    </alternativeName>
    <alternativeName>
        <fullName evidence="38">ATPase class VI type 11A</fullName>
    </alternativeName>
    <alternativeName>
        <fullName evidence="40">DBL's big sister</fullName>
    </alternativeName>
    <alternativeName>
        <fullName evidence="42">MCF2-transforming sequence-like protein</fullName>
    </alternativeName>
    <alternativeName>
        <fullName evidence="41">P4-ATPase flippase complex alpha subunit ATP11A</fullName>
    </alternativeName>
    <alternativeName>
        <fullName evidence="37">Phospholipid-transporting ATPase IH</fullName>
    </alternativeName>
</protein>
<dbReference type="PRINTS" id="PR00119">
    <property type="entry name" value="CATATPASE"/>
</dbReference>
<evidence type="ECO:0000256" key="8">
    <source>
        <dbReference type="ARBA" id="ARBA00008109"/>
    </source>
</evidence>
<evidence type="ECO:0000256" key="39">
    <source>
        <dbReference type="ARBA" id="ARBA00078994"/>
    </source>
</evidence>
<feature type="binding site" evidence="44">
    <location>
        <position position="578"/>
    </location>
    <ligand>
        <name>ATP</name>
        <dbReference type="ChEBI" id="CHEBI:30616"/>
    </ligand>
</feature>
<dbReference type="PROSITE" id="PS50010">
    <property type="entry name" value="DH_2"/>
    <property type="match status" value="1"/>
</dbReference>
<keyword evidence="10 46" id="KW-0728">SH3 domain</keyword>
<dbReference type="SMART" id="SM00150">
    <property type="entry name" value="SPEC"/>
    <property type="match status" value="1"/>
</dbReference>
<evidence type="ECO:0000256" key="32">
    <source>
        <dbReference type="ARBA" id="ARBA00051303"/>
    </source>
</evidence>
<keyword evidence="19" id="KW-0967">Endosome</keyword>
<comment type="subunit">
    <text evidence="34">Interacts with GTP-bound RAC1. Interacts with CDC42. Interacts with RHOA. Interacts with CCPG1, which results in specific inhibition of its exchange activity toward RHOA, but does not affect its activity on CDC42.</text>
</comment>
<evidence type="ECO:0000256" key="48">
    <source>
        <dbReference type="SAM" id="Phobius"/>
    </source>
</evidence>
<evidence type="ECO:0000256" key="9">
    <source>
        <dbReference type="ARBA" id="ARBA00012189"/>
    </source>
</evidence>
<evidence type="ECO:0000256" key="37">
    <source>
        <dbReference type="ARBA" id="ARBA00069688"/>
    </source>
</evidence>
<dbReference type="SUPFAM" id="SSF48065">
    <property type="entry name" value="DBL homology domain (DH-domain)"/>
    <property type="match status" value="1"/>
</dbReference>
<dbReference type="SUPFAM" id="SSF52087">
    <property type="entry name" value="CRAL/TRIO domain"/>
    <property type="match status" value="1"/>
</dbReference>
<dbReference type="GO" id="GO:0090556">
    <property type="term" value="F:phosphatidylserine floppase activity"/>
    <property type="evidence" value="ECO:0007669"/>
    <property type="project" value="RHEA"/>
</dbReference>
<dbReference type="PROSITE" id="PS00154">
    <property type="entry name" value="ATPASE_E1_E2"/>
    <property type="match status" value="1"/>
</dbReference>
<dbReference type="InterPro" id="IPR035534">
    <property type="entry name" value="DBS_PH"/>
</dbReference>
<feature type="transmembrane region" description="Helical" evidence="48">
    <location>
        <begin position="1036"/>
        <end position="1060"/>
    </location>
</feature>
<dbReference type="InterPro" id="IPR036412">
    <property type="entry name" value="HAD-like_sf"/>
</dbReference>
<feature type="compositionally biased region" description="Basic and acidic residues" evidence="47">
    <location>
        <begin position="1828"/>
        <end position="1837"/>
    </location>
</feature>
<dbReference type="InterPro" id="IPR023214">
    <property type="entry name" value="HAD_sf"/>
</dbReference>
<dbReference type="Pfam" id="PF13246">
    <property type="entry name" value="Cation_ATPase"/>
    <property type="match status" value="1"/>
</dbReference>
<keyword evidence="12" id="KW-1003">Cell membrane</keyword>
<evidence type="ECO:0000256" key="40">
    <source>
        <dbReference type="ARBA" id="ARBA00079556"/>
    </source>
</evidence>
<feature type="binding site" evidence="44">
    <location>
        <position position="513"/>
    </location>
    <ligand>
        <name>ATP</name>
        <dbReference type="ChEBI" id="CHEBI:30616"/>
    </ligand>
</feature>
<dbReference type="SFLD" id="SFLDF00027">
    <property type="entry name" value="p-type_atpase"/>
    <property type="match status" value="1"/>
</dbReference>
<dbReference type="InterPro" id="IPR000219">
    <property type="entry name" value="DH_dom"/>
</dbReference>
<evidence type="ECO:0000256" key="7">
    <source>
        <dbReference type="ARBA" id="ARBA00004651"/>
    </source>
</evidence>
<dbReference type="GO" id="GO:0035091">
    <property type="term" value="F:phosphatidylinositol binding"/>
    <property type="evidence" value="ECO:0007669"/>
    <property type="project" value="UniProtKB-ARBA"/>
</dbReference>
<evidence type="ECO:0000256" key="4">
    <source>
        <dbReference type="ARBA" id="ARBA00004413"/>
    </source>
</evidence>
<dbReference type="GO" id="GO:0005085">
    <property type="term" value="F:guanyl-nucleotide exchange factor activity"/>
    <property type="evidence" value="ECO:0007669"/>
    <property type="project" value="UniProtKB-KW"/>
</dbReference>
<dbReference type="InterPro" id="IPR059000">
    <property type="entry name" value="ATPase_P-type_domA"/>
</dbReference>
<keyword evidence="23" id="KW-1278">Translocase</keyword>
<dbReference type="InterPro" id="IPR036028">
    <property type="entry name" value="SH3-like_dom_sf"/>
</dbReference>
<feature type="region of interest" description="Disordered" evidence="47">
    <location>
        <begin position="1776"/>
        <end position="1848"/>
    </location>
</feature>
<evidence type="ECO:0000256" key="42">
    <source>
        <dbReference type="ARBA" id="ARBA00082859"/>
    </source>
</evidence>
<dbReference type="FunFam" id="1.20.58.60:FF:000136">
    <property type="entry name" value="MCF.2 cell line derived transforming sequence like"/>
    <property type="match status" value="1"/>
</dbReference>
<dbReference type="InterPro" id="IPR001452">
    <property type="entry name" value="SH3_domain"/>
</dbReference>
<dbReference type="SUPFAM" id="SSF50729">
    <property type="entry name" value="PH domain-like"/>
    <property type="match status" value="1"/>
</dbReference>
<dbReference type="Gene3D" id="2.70.150.10">
    <property type="entry name" value="Calcium-transporting ATPase, cytoplasmic transduction domain A"/>
    <property type="match status" value="1"/>
</dbReference>
<dbReference type="InterPro" id="IPR032631">
    <property type="entry name" value="P-type_ATPase_N"/>
</dbReference>
<gene>
    <name evidence="53" type="ORF">H671_1g1757</name>
</gene>
<dbReference type="PROSITE" id="PS50003">
    <property type="entry name" value="PH_DOMAIN"/>
    <property type="match status" value="1"/>
</dbReference>
<feature type="transmembrane region" description="Helical" evidence="48">
    <location>
        <begin position="1066"/>
        <end position="1091"/>
    </location>
</feature>
<dbReference type="Proteomes" id="UP000030759">
    <property type="component" value="Unassembled WGS sequence"/>
</dbReference>
<dbReference type="FunFam" id="3.40.50.1000:FF:000012">
    <property type="entry name" value="Phospholipid-transporting ATPase"/>
    <property type="match status" value="1"/>
</dbReference>
<evidence type="ECO:0000256" key="30">
    <source>
        <dbReference type="ARBA" id="ARBA00049128"/>
    </source>
</evidence>
<dbReference type="GO" id="GO:0005886">
    <property type="term" value="C:plasma membrane"/>
    <property type="evidence" value="ECO:0007669"/>
    <property type="project" value="UniProtKB-SubCell"/>
</dbReference>
<comment type="function">
    <text evidence="33">Guanine nucleotide exchange factor that catalyzes guanine nucleotide exchange on RHOA and CDC42, and thereby contributes to the regulation of RHOA and CDC42 signaling pathways. Seems to lack activity with RAC1. Becomes activated and highly tumorigenic by truncation of the N-terminus.</text>
</comment>
<feature type="compositionally biased region" description="Polar residues" evidence="47">
    <location>
        <begin position="2408"/>
        <end position="2420"/>
    </location>
</feature>
<comment type="catalytic activity">
    <reaction evidence="30">
        <text>a 1,2-diacyl-sn-glycero-3-phosphoethanolamine(out) + ATP + H2O = a 1,2-diacyl-sn-glycero-3-phosphoethanolamine(in) + ADP + phosphate + H(+)</text>
        <dbReference type="Rhea" id="RHEA:66132"/>
        <dbReference type="ChEBI" id="CHEBI:15377"/>
        <dbReference type="ChEBI" id="CHEBI:15378"/>
        <dbReference type="ChEBI" id="CHEBI:30616"/>
        <dbReference type="ChEBI" id="CHEBI:43474"/>
        <dbReference type="ChEBI" id="CHEBI:64612"/>
        <dbReference type="ChEBI" id="CHEBI:456216"/>
    </reaction>
    <physiologicalReaction direction="left-to-right" evidence="30">
        <dbReference type="Rhea" id="RHEA:66133"/>
    </physiologicalReaction>
</comment>
<accession>A0A061IQ20</accession>
<keyword evidence="26" id="KW-0445">Lipid transport</keyword>
<keyword evidence="16 48" id="KW-0812">Transmembrane</keyword>
<comment type="similarity">
    <text evidence="8">Belongs to the cation transport ATPase (P-type) (TC 3.A.3) family. Type IV subfamily.</text>
</comment>
<dbReference type="FunFam" id="2.70.150.10:FF:000009">
    <property type="entry name" value="Phospholipid-transporting ATPase"/>
    <property type="match status" value="1"/>
</dbReference>
<dbReference type="Gene3D" id="2.30.30.40">
    <property type="entry name" value="SH3 Domains"/>
    <property type="match status" value="1"/>
</dbReference>
<comment type="catalytic activity">
    <reaction evidence="32">
        <text>a 1,2-diacyl-sn-glycero-3-phospho-L-serine(out) + ATP + H2O = a 1,2-diacyl-sn-glycero-3-phospho-L-serine(in) + ADP + phosphate + H(+)</text>
        <dbReference type="Rhea" id="RHEA:38567"/>
        <dbReference type="ChEBI" id="CHEBI:15377"/>
        <dbReference type="ChEBI" id="CHEBI:15378"/>
        <dbReference type="ChEBI" id="CHEBI:30616"/>
        <dbReference type="ChEBI" id="CHEBI:43474"/>
        <dbReference type="ChEBI" id="CHEBI:57262"/>
        <dbReference type="ChEBI" id="CHEBI:456216"/>
    </reaction>
    <physiologicalReaction direction="left-to-right" evidence="32">
        <dbReference type="Rhea" id="RHEA:38568"/>
    </physiologicalReaction>
</comment>
<dbReference type="Pfam" id="PF00621">
    <property type="entry name" value="RhoGEF"/>
    <property type="match status" value="1"/>
</dbReference>
<feature type="binding site" evidence="45">
    <location>
        <position position="832"/>
    </location>
    <ligand>
        <name>Mg(2+)</name>
        <dbReference type="ChEBI" id="CHEBI:18420"/>
    </ligand>
</feature>
<evidence type="ECO:0000256" key="11">
    <source>
        <dbReference type="ARBA" id="ARBA00022448"/>
    </source>
</evidence>
<evidence type="ECO:0000256" key="14">
    <source>
        <dbReference type="ARBA" id="ARBA00022553"/>
    </source>
</evidence>
<dbReference type="Pfam" id="PF00435">
    <property type="entry name" value="Spectrin"/>
    <property type="match status" value="1"/>
</dbReference>
<dbReference type="InterPro" id="IPR011993">
    <property type="entry name" value="PH-like_dom_sf"/>
</dbReference>
<keyword evidence="53" id="KW-0378">Hydrolase</keyword>
<dbReference type="Gene3D" id="3.40.1110.10">
    <property type="entry name" value="Calcium-transporting ATPase, cytoplasmic domain N"/>
    <property type="match status" value="1"/>
</dbReference>
<evidence type="ECO:0000256" key="36">
    <source>
        <dbReference type="ARBA" id="ARBA00068285"/>
    </source>
</evidence>